<organism evidence="1">
    <name type="scientific">uncultured Phycisphaerae bacterium</name>
    <dbReference type="NCBI Taxonomy" id="904963"/>
    <lineage>
        <taxon>Bacteria</taxon>
        <taxon>Pseudomonadati</taxon>
        <taxon>Planctomycetota</taxon>
        <taxon>Phycisphaerae</taxon>
        <taxon>environmental samples</taxon>
    </lineage>
</organism>
<dbReference type="SUPFAM" id="SSF53649">
    <property type="entry name" value="Alkaline phosphatase-like"/>
    <property type="match status" value="1"/>
</dbReference>
<dbReference type="EMBL" id="CADCUQ010000046">
    <property type="protein sequence ID" value="CAA9374344.1"/>
    <property type="molecule type" value="Genomic_DNA"/>
</dbReference>
<protein>
    <recommendedName>
        <fullName evidence="2">Sulfatase</fullName>
    </recommendedName>
</protein>
<dbReference type="InterPro" id="IPR006311">
    <property type="entry name" value="TAT_signal"/>
</dbReference>
<dbReference type="PANTHER" id="PTHR43737">
    <property type="entry name" value="BLL7424 PROTEIN"/>
    <property type="match status" value="1"/>
</dbReference>
<proteinExistence type="predicted"/>
<evidence type="ECO:0000313" key="1">
    <source>
        <dbReference type="EMBL" id="CAA9374344.1"/>
    </source>
</evidence>
<dbReference type="InterPro" id="IPR017850">
    <property type="entry name" value="Alkaline_phosphatase_core_sf"/>
</dbReference>
<gene>
    <name evidence="1" type="ORF">AVDCRST_MAG64-180</name>
</gene>
<dbReference type="InterPro" id="IPR010869">
    <property type="entry name" value="DUF1501"/>
</dbReference>
<evidence type="ECO:0008006" key="2">
    <source>
        <dbReference type="Google" id="ProtNLM"/>
    </source>
</evidence>
<reference evidence="1" key="1">
    <citation type="submission" date="2020-02" db="EMBL/GenBank/DDBJ databases">
        <authorList>
            <person name="Meier V. D."/>
        </authorList>
    </citation>
    <scope>NUCLEOTIDE SEQUENCE</scope>
    <source>
        <strain evidence="1">AVDCRST_MAG64</strain>
    </source>
</reference>
<name>A0A6J4N0L1_9BACT</name>
<dbReference type="PANTHER" id="PTHR43737:SF1">
    <property type="entry name" value="DUF1501 DOMAIN-CONTAINING PROTEIN"/>
    <property type="match status" value="1"/>
</dbReference>
<dbReference type="Gene3D" id="3.40.720.10">
    <property type="entry name" value="Alkaline Phosphatase, subunit A"/>
    <property type="match status" value="1"/>
</dbReference>
<dbReference type="Pfam" id="PF07394">
    <property type="entry name" value="DUF1501"/>
    <property type="match status" value="1"/>
</dbReference>
<dbReference type="AlphaFoldDB" id="A0A6J4N0L1"/>
<sequence>MSIENTMFARATPGAGLSRREMLTRTAAGYGMLGLAGLLGQQAARAASAGVIAGSARGASAVGASAALPLPHFAPRAKRVIFLFLNGGPSHIDTFDPKPALAKVEGQQPSGELYRKSKGSGYMASPFKFARHGQSGLWVSESLPNLAKVIDDCCVIRSMHTDVPNHEPALIQMHTGHIQPVRPSIGSWLLYGLGTENENLPGYVVLRPSTKIVVGPALWSNSFLPAQYQAASVITADMAVDKLVANIRNPALSVAQQREQLDLLGRLNGLHLKQRPGDAELDGQIRTMETAFRMQAEAADAFDVSREPQTARDLYGDTPFGRSCLLARRLSESGVRFVTVYYTATGTQPWDTHANHNAGHQKLCVDGDRAAAALIADLKQRGLLDETLVIFGGEFGRTPYAENKDKAKAGRDHHHTAFSTLLAGGGIRGGLAYGTSDELGMRAEQNPVHVHDLHATILHLMGLDHERLTFRYAGRDFRLTDVHGRVVKEIFA</sequence>
<accession>A0A6J4N0L1</accession>
<dbReference type="PROSITE" id="PS51318">
    <property type="entry name" value="TAT"/>
    <property type="match status" value="1"/>
</dbReference>